<dbReference type="PANTHER" id="PTHR46008">
    <property type="entry name" value="LEAF RUST 10 DISEASE-RESISTANCE LOCUS RECEPTOR-LIKE PROTEIN KINASE-LIKE 1.4"/>
    <property type="match status" value="1"/>
</dbReference>
<evidence type="ECO:0000256" key="13">
    <source>
        <dbReference type="SAM" id="SignalP"/>
    </source>
</evidence>
<evidence type="ECO:0000256" key="3">
    <source>
        <dbReference type="ARBA" id="ARBA00022679"/>
    </source>
</evidence>
<keyword evidence="6 11" id="KW-0547">Nucleotide-binding</keyword>
<reference evidence="15 16" key="1">
    <citation type="submission" date="2021-02" db="EMBL/GenBank/DDBJ databases">
        <title>Plant Genome Project.</title>
        <authorList>
            <person name="Zhang R.-G."/>
        </authorList>
    </citation>
    <scope>NUCLEOTIDE SEQUENCE [LARGE SCALE GENOMIC DNA]</scope>
    <source>
        <tissue evidence="15">Leaves</tissue>
    </source>
</reference>
<dbReference type="InterPro" id="IPR017441">
    <property type="entry name" value="Protein_kinase_ATP_BS"/>
</dbReference>
<dbReference type="PROSITE" id="PS00108">
    <property type="entry name" value="PROTEIN_KINASE_ST"/>
    <property type="match status" value="1"/>
</dbReference>
<keyword evidence="10 12" id="KW-0472">Membrane</keyword>
<comment type="caution">
    <text evidence="15">The sequence shown here is derived from an EMBL/GenBank/DDBJ whole genome shotgun (WGS) entry which is preliminary data.</text>
</comment>
<feature type="chain" id="PRO_5046025354" description="Protein kinase domain-containing protein" evidence="13">
    <location>
        <begin position="21"/>
        <end position="635"/>
    </location>
</feature>
<dbReference type="InterPro" id="IPR001245">
    <property type="entry name" value="Ser-Thr/Tyr_kinase_cat_dom"/>
</dbReference>
<evidence type="ECO:0000256" key="12">
    <source>
        <dbReference type="SAM" id="Phobius"/>
    </source>
</evidence>
<dbReference type="PANTHER" id="PTHR46008:SF25">
    <property type="entry name" value="PROTEIN KINASE DOMAIN-CONTAINING PROTEIN"/>
    <property type="match status" value="1"/>
</dbReference>
<evidence type="ECO:0000256" key="6">
    <source>
        <dbReference type="ARBA" id="ARBA00022741"/>
    </source>
</evidence>
<dbReference type="Pfam" id="PF07714">
    <property type="entry name" value="PK_Tyr_Ser-Thr"/>
    <property type="match status" value="1"/>
</dbReference>
<evidence type="ECO:0000313" key="16">
    <source>
        <dbReference type="Proteomes" id="UP000827721"/>
    </source>
</evidence>
<dbReference type="Gene3D" id="3.30.200.20">
    <property type="entry name" value="Phosphorylase Kinase, domain 1"/>
    <property type="match status" value="1"/>
</dbReference>
<dbReference type="InterPro" id="IPR008271">
    <property type="entry name" value="Ser/Thr_kinase_AS"/>
</dbReference>
<keyword evidence="5 13" id="KW-0732">Signal</keyword>
<feature type="domain" description="Protein kinase" evidence="14">
    <location>
        <begin position="344"/>
        <end position="623"/>
    </location>
</feature>
<evidence type="ECO:0000259" key="14">
    <source>
        <dbReference type="PROSITE" id="PS50011"/>
    </source>
</evidence>
<keyword evidence="16" id="KW-1185">Reference proteome</keyword>
<evidence type="ECO:0000256" key="11">
    <source>
        <dbReference type="PROSITE-ProRule" id="PRU10141"/>
    </source>
</evidence>
<dbReference type="InterPro" id="IPR025287">
    <property type="entry name" value="WAK_GUB"/>
</dbReference>
<feature type="transmembrane region" description="Helical" evidence="12">
    <location>
        <begin position="275"/>
        <end position="298"/>
    </location>
</feature>
<dbReference type="PROSITE" id="PS50011">
    <property type="entry name" value="PROTEIN_KINASE_DOM"/>
    <property type="match status" value="1"/>
</dbReference>
<gene>
    <name evidence="15" type="ORF">JRO89_XS12G0049600</name>
</gene>
<dbReference type="PROSITE" id="PS00107">
    <property type="entry name" value="PROTEIN_KINASE_ATP"/>
    <property type="match status" value="1"/>
</dbReference>
<evidence type="ECO:0000256" key="10">
    <source>
        <dbReference type="ARBA" id="ARBA00023136"/>
    </source>
</evidence>
<dbReference type="CDD" id="cd14066">
    <property type="entry name" value="STKc_IRAK"/>
    <property type="match status" value="1"/>
</dbReference>
<evidence type="ECO:0000256" key="2">
    <source>
        <dbReference type="ARBA" id="ARBA00022527"/>
    </source>
</evidence>
<sequence length="635" mass="70376">MSPLLISVMVILSCTRSLMPLKICPNCGHIAVPYPLSTGPDCGDQLYKVRCNAGLLWLDALNGSSYMITSINPLNQQLIIRPPGFTNNACIAADYGSQGIELNSNLRFNISGSNTVLILNCSNDILTKPYNCSSSSICHSYIRDNAVAQAACGNLPICCWLKTGGSVNEYRIRVREGRCAAYLSFVNLDMNLPVSKWPEPGVEIDWAFPQEPVCNALRDCKDLLNSMCLPDPASLVQKRCLCKAGFQWDPINGICQSLKCSNRRGCKHRKSKTPVMGGLAIAGVTLLLGIILVTVKVYKQSHHSNKEIEFSLMRAQKDISKANNSGRLARIYNSKEIKKATNNFSSDNLVGSGGFGEVFKGILDDGTITAVKRAKPGNTKGIDQILNEVRILCQLNHRSLVKLLGCCIELEQPLLVYEFIPNGTLFDHLHRARSGKWPPLTWHHRLHIAHQTAQALAYLHLLATPPIYHRDIKSSNILLNEKLDAKVSDFGLSRLAVSDASHVTTCAQGTLGYLDPEYYLNFQLTDKSDIYSFGVVLVELLTSKKAVDFNREETEVNLVVYYGKILKEERLMDVIDPMLKEGASKMELQIMEAFGLLAASCLEERRQNRPSIKEVADEIERIISVLTSAQIKLDT</sequence>
<protein>
    <recommendedName>
        <fullName evidence="14">Protein kinase domain-containing protein</fullName>
    </recommendedName>
</protein>
<dbReference type="InterPro" id="IPR000719">
    <property type="entry name" value="Prot_kinase_dom"/>
</dbReference>
<evidence type="ECO:0000256" key="8">
    <source>
        <dbReference type="ARBA" id="ARBA00022840"/>
    </source>
</evidence>
<feature type="binding site" evidence="11">
    <location>
        <position position="372"/>
    </location>
    <ligand>
        <name>ATP</name>
        <dbReference type="ChEBI" id="CHEBI:30616"/>
    </ligand>
</feature>
<keyword evidence="7" id="KW-0418">Kinase</keyword>
<evidence type="ECO:0000256" key="1">
    <source>
        <dbReference type="ARBA" id="ARBA00004167"/>
    </source>
</evidence>
<organism evidence="15 16">
    <name type="scientific">Xanthoceras sorbifolium</name>
    <dbReference type="NCBI Taxonomy" id="99658"/>
    <lineage>
        <taxon>Eukaryota</taxon>
        <taxon>Viridiplantae</taxon>
        <taxon>Streptophyta</taxon>
        <taxon>Embryophyta</taxon>
        <taxon>Tracheophyta</taxon>
        <taxon>Spermatophyta</taxon>
        <taxon>Magnoliopsida</taxon>
        <taxon>eudicotyledons</taxon>
        <taxon>Gunneridae</taxon>
        <taxon>Pentapetalae</taxon>
        <taxon>rosids</taxon>
        <taxon>malvids</taxon>
        <taxon>Sapindales</taxon>
        <taxon>Sapindaceae</taxon>
        <taxon>Xanthoceroideae</taxon>
        <taxon>Xanthoceras</taxon>
    </lineage>
</organism>
<keyword evidence="9 12" id="KW-1133">Transmembrane helix</keyword>
<dbReference type="SUPFAM" id="SSF56112">
    <property type="entry name" value="Protein kinase-like (PK-like)"/>
    <property type="match status" value="1"/>
</dbReference>
<evidence type="ECO:0000256" key="4">
    <source>
        <dbReference type="ARBA" id="ARBA00022692"/>
    </source>
</evidence>
<dbReference type="EMBL" id="JAFEMO010000012">
    <property type="protein sequence ID" value="KAH7553736.1"/>
    <property type="molecule type" value="Genomic_DNA"/>
</dbReference>
<dbReference type="SMART" id="SM00220">
    <property type="entry name" value="S_TKc"/>
    <property type="match status" value="1"/>
</dbReference>
<comment type="subcellular location">
    <subcellularLocation>
        <location evidence="1">Membrane</location>
        <topology evidence="1">Single-pass membrane protein</topology>
    </subcellularLocation>
</comment>
<name>A0ABQ8HB92_9ROSI</name>
<keyword evidence="8 11" id="KW-0067">ATP-binding</keyword>
<dbReference type="Pfam" id="PF13947">
    <property type="entry name" value="GUB_WAK_bind"/>
    <property type="match status" value="1"/>
</dbReference>
<dbReference type="InterPro" id="IPR011009">
    <property type="entry name" value="Kinase-like_dom_sf"/>
</dbReference>
<keyword evidence="2" id="KW-0723">Serine/threonine-protein kinase</keyword>
<evidence type="ECO:0000256" key="7">
    <source>
        <dbReference type="ARBA" id="ARBA00022777"/>
    </source>
</evidence>
<feature type="signal peptide" evidence="13">
    <location>
        <begin position="1"/>
        <end position="20"/>
    </location>
</feature>
<evidence type="ECO:0000256" key="9">
    <source>
        <dbReference type="ARBA" id="ARBA00022989"/>
    </source>
</evidence>
<keyword evidence="4 12" id="KW-0812">Transmembrane</keyword>
<evidence type="ECO:0000313" key="15">
    <source>
        <dbReference type="EMBL" id="KAH7553736.1"/>
    </source>
</evidence>
<proteinExistence type="predicted"/>
<keyword evidence="3" id="KW-0808">Transferase</keyword>
<dbReference type="Gene3D" id="1.10.510.10">
    <property type="entry name" value="Transferase(Phosphotransferase) domain 1"/>
    <property type="match status" value="1"/>
</dbReference>
<dbReference type="Proteomes" id="UP000827721">
    <property type="component" value="Unassembled WGS sequence"/>
</dbReference>
<evidence type="ECO:0000256" key="5">
    <source>
        <dbReference type="ARBA" id="ARBA00022729"/>
    </source>
</evidence>
<accession>A0ABQ8HB92</accession>